<dbReference type="Gene3D" id="3.10.105.10">
    <property type="entry name" value="Dipeptide-binding Protein, Domain 3"/>
    <property type="match status" value="1"/>
</dbReference>
<dbReference type="PIRSF" id="PIRSF002741">
    <property type="entry name" value="MppA"/>
    <property type="match status" value="1"/>
</dbReference>
<dbReference type="PANTHER" id="PTHR30290">
    <property type="entry name" value="PERIPLASMIC BINDING COMPONENT OF ABC TRANSPORTER"/>
    <property type="match status" value="1"/>
</dbReference>
<dbReference type="Pfam" id="PF00496">
    <property type="entry name" value="SBP_bac_5"/>
    <property type="match status" value="1"/>
</dbReference>
<dbReference type="PANTHER" id="PTHR30290:SF38">
    <property type="entry name" value="D,D-DIPEPTIDE-BINDING PERIPLASMIC PROTEIN DDPA-RELATED"/>
    <property type="match status" value="1"/>
</dbReference>
<keyword evidence="1 2" id="KW-0732">Signal</keyword>
<evidence type="ECO:0000256" key="2">
    <source>
        <dbReference type="SAM" id="SignalP"/>
    </source>
</evidence>
<dbReference type="Proteomes" id="UP001333102">
    <property type="component" value="Chromosome"/>
</dbReference>
<feature type="signal peptide" evidence="2">
    <location>
        <begin position="1"/>
        <end position="19"/>
    </location>
</feature>
<dbReference type="SUPFAM" id="SSF53850">
    <property type="entry name" value="Periplasmic binding protein-like II"/>
    <property type="match status" value="1"/>
</dbReference>
<organism evidence="4 5">
    <name type="scientific">Geochorda subterranea</name>
    <dbReference type="NCBI Taxonomy" id="3109564"/>
    <lineage>
        <taxon>Bacteria</taxon>
        <taxon>Bacillati</taxon>
        <taxon>Bacillota</taxon>
        <taxon>Limnochordia</taxon>
        <taxon>Limnochordales</taxon>
        <taxon>Geochordaceae</taxon>
        <taxon>Geochorda</taxon>
    </lineage>
</organism>
<sequence length="510" mass="57868">MAILVLTASLTAMVAQAQAAAEIPSGGTLRVATIGEPPNLDIQMVPSDLVSMIAQHIFEQLFAFDAKYEIRPMLAESYQISPDGRTYTIQLRRGVRFHNGKEMTSEDVVASLSRWGRVASRGRIAFQYIDRVEAQGPYTVVLHLRQPFAPLLAFLAFQNTAAAIYPKSVVERFGDQPISEYVGTGPYRFEEWRRDYRIRLVRFEQYAARSDEPSGFAGSKVGYLDAIEFYPVPEAGSRLAGILTGDYDYAIQITKESYPEVQRNPNVKAFTIQPGQWGWVIFNKKQGLMANQTLRQAAQAALDMQPILAAAYGLPTFYRLEPSYYPPGTPWYSKAGAHYYNQKNRALARELMGRAGYRGEPIRLIATTEYDYIYKIATVVAAQWQQAGFNVDLQIYDWATLLDRRSKPDAYDAFVTGHAFVPDPSLITIFGSEYPGWWDSPEKNRLLQAFNSEMDHARRLELWNQLQELIYEEVPAIRVGEEVLFDIGTARLVNMWASPWPNFWNVGLQR</sequence>
<feature type="domain" description="Solute-binding protein family 5" evidence="3">
    <location>
        <begin position="69"/>
        <end position="421"/>
    </location>
</feature>
<dbReference type="InterPro" id="IPR000914">
    <property type="entry name" value="SBP_5_dom"/>
</dbReference>
<proteinExistence type="predicted"/>
<accession>A0ABZ1BNU7</accession>
<evidence type="ECO:0000256" key="1">
    <source>
        <dbReference type="ARBA" id="ARBA00022729"/>
    </source>
</evidence>
<name>A0ABZ1BNU7_9FIRM</name>
<dbReference type="RefSeq" id="WP_324668803.1">
    <property type="nucleotide sequence ID" value="NZ_CP141614.1"/>
</dbReference>
<dbReference type="InterPro" id="IPR030678">
    <property type="entry name" value="Peptide/Ni-bd"/>
</dbReference>
<keyword evidence="5" id="KW-1185">Reference proteome</keyword>
<dbReference type="InterPro" id="IPR039424">
    <property type="entry name" value="SBP_5"/>
</dbReference>
<dbReference type="Gene3D" id="3.40.190.10">
    <property type="entry name" value="Periplasmic binding protein-like II"/>
    <property type="match status" value="1"/>
</dbReference>
<dbReference type="CDD" id="cd08502">
    <property type="entry name" value="PBP2_NikA_DppA_OppA_like_16"/>
    <property type="match status" value="1"/>
</dbReference>
<evidence type="ECO:0000259" key="3">
    <source>
        <dbReference type="Pfam" id="PF00496"/>
    </source>
</evidence>
<gene>
    <name evidence="4" type="ORF">VLY81_13800</name>
</gene>
<evidence type="ECO:0000313" key="4">
    <source>
        <dbReference type="EMBL" id="WRP14472.1"/>
    </source>
</evidence>
<evidence type="ECO:0000313" key="5">
    <source>
        <dbReference type="Proteomes" id="UP001333102"/>
    </source>
</evidence>
<feature type="chain" id="PRO_5045663288" evidence="2">
    <location>
        <begin position="20"/>
        <end position="510"/>
    </location>
</feature>
<dbReference type="EMBL" id="CP141614">
    <property type="protein sequence ID" value="WRP14472.1"/>
    <property type="molecule type" value="Genomic_DNA"/>
</dbReference>
<protein>
    <submittedName>
        <fullName evidence="4">ABC transporter substrate-binding protein</fullName>
    </submittedName>
</protein>
<reference evidence="5" key="1">
    <citation type="submission" date="2023-12" db="EMBL/GenBank/DDBJ databases">
        <title>Novel isolates from deep terrestrial aquifers shed light on the physiology and ecology of the class Limnochordia.</title>
        <authorList>
            <person name="Karnachuk O.V."/>
            <person name="Lukina A.P."/>
            <person name="Avakyan M.R."/>
            <person name="Kadnikov V."/>
            <person name="Begmatov S."/>
            <person name="Beletsky A.V."/>
            <person name="Mardanov A.V."/>
            <person name="Ravin N.V."/>
        </authorList>
    </citation>
    <scope>NUCLEOTIDE SEQUENCE [LARGE SCALE GENOMIC DNA]</scope>
    <source>
        <strain evidence="5">LN</strain>
    </source>
</reference>